<evidence type="ECO:0000313" key="4">
    <source>
        <dbReference type="Proteomes" id="UP000184076"/>
    </source>
</evidence>
<dbReference type="STRING" id="1121391.SAMN02745206_03588"/>
<dbReference type="RefSeq" id="WP_073041974.1">
    <property type="nucleotide sequence ID" value="NZ_FQVB01000056.1"/>
</dbReference>
<proteinExistence type="predicted"/>
<dbReference type="SUPFAM" id="SSF53067">
    <property type="entry name" value="Actin-like ATPase domain"/>
    <property type="match status" value="2"/>
</dbReference>
<feature type="domain" description="Actin homologue MreB-like C-terminal" evidence="2">
    <location>
        <begin position="151"/>
        <end position="275"/>
    </location>
</feature>
<dbReference type="Pfam" id="PF17989">
    <property type="entry name" value="ALP_N"/>
    <property type="match status" value="1"/>
</dbReference>
<sequence>MQIGLDIGFGEVKLAARNGKETNPLLFSFPSVYAKYVPSPMDATNKIIVEYRDKRYLVGEDAKRERAQIAPADFDDIMDAAGIYVSYIRQTQHIGDLASVVASVPPIYWTRKDEYRERLAKLWENVGVVPQGLGIAQVVANRLEPETRHLVIDIGYNTVDHLLIETTSSETGETIVRTRRGGTWRNCGVTFLVDLFRAEMGETDLRTLRFHTLKEFLRTGQANFHGETIDLSGAKRRAADHYKAALGSRIKEEFGGETDHIDGMIVAGGGVYYFDPQDLFAGLPVIVPENPEFANAIGQMLLA</sequence>
<evidence type="ECO:0000259" key="2">
    <source>
        <dbReference type="Pfam" id="PF21522"/>
    </source>
</evidence>
<feature type="domain" description="Actin-like protein N-terminal" evidence="1">
    <location>
        <begin position="4"/>
        <end position="118"/>
    </location>
</feature>
<dbReference type="Proteomes" id="UP000184076">
    <property type="component" value="Unassembled WGS sequence"/>
</dbReference>
<dbReference type="InterPro" id="IPR043129">
    <property type="entry name" value="ATPase_NBD"/>
</dbReference>
<evidence type="ECO:0000313" key="3">
    <source>
        <dbReference type="EMBL" id="SHG27209.1"/>
    </source>
</evidence>
<dbReference type="InterPro" id="IPR040607">
    <property type="entry name" value="ALP_N"/>
</dbReference>
<accession>A0A1M5IGK2</accession>
<gene>
    <name evidence="3" type="ORF">SAMN02745206_03588</name>
</gene>
<protein>
    <submittedName>
        <fullName evidence="3">Uncharacterized protein</fullName>
    </submittedName>
</protein>
<keyword evidence="4" id="KW-1185">Reference proteome</keyword>
<dbReference type="EMBL" id="FQVB01000056">
    <property type="protein sequence ID" value="SHG27209.1"/>
    <property type="molecule type" value="Genomic_DNA"/>
</dbReference>
<evidence type="ECO:0000259" key="1">
    <source>
        <dbReference type="Pfam" id="PF17989"/>
    </source>
</evidence>
<dbReference type="Gene3D" id="3.30.420.40">
    <property type="match status" value="2"/>
</dbReference>
<dbReference type="OrthoDB" id="143284at2"/>
<reference evidence="4" key="1">
    <citation type="submission" date="2016-11" db="EMBL/GenBank/DDBJ databases">
        <authorList>
            <person name="Varghese N."/>
            <person name="Submissions S."/>
        </authorList>
    </citation>
    <scope>NUCLEOTIDE SEQUENCE [LARGE SCALE GENOMIC DNA]</scope>
    <source>
        <strain evidence="4">DSM 9756</strain>
    </source>
</reference>
<dbReference type="InterPro" id="IPR049067">
    <property type="entry name" value="MreB-like_C"/>
</dbReference>
<organism evidence="3 4">
    <name type="scientific">Desulfacinum infernum DSM 9756</name>
    <dbReference type="NCBI Taxonomy" id="1121391"/>
    <lineage>
        <taxon>Bacteria</taxon>
        <taxon>Pseudomonadati</taxon>
        <taxon>Thermodesulfobacteriota</taxon>
        <taxon>Syntrophobacteria</taxon>
        <taxon>Syntrophobacterales</taxon>
        <taxon>Syntrophobacteraceae</taxon>
        <taxon>Desulfacinum</taxon>
    </lineage>
</organism>
<name>A0A1M5IGK2_9BACT</name>
<dbReference type="AlphaFoldDB" id="A0A1M5IGK2"/>
<dbReference type="Pfam" id="PF21522">
    <property type="entry name" value="MreB-like_C"/>
    <property type="match status" value="1"/>
</dbReference>